<sequence length="152" mass="16541">MRRKFPYSDLQSLSDGSWGAGPRWFPGRTDCFLNSVFLVTRPLFSFQNPAAQNASAIVQPSPTHVGQSSLAKVPSRPGAPGLEVQNLRNIQTHSVIRSSSNSTLPHMMMSQRVIAPNPTQLQGQCVPNPKSGLIRNSTPSITQALNYPQVST</sequence>
<evidence type="ECO:0000256" key="2">
    <source>
        <dbReference type="ARBA" id="ARBA00023015"/>
    </source>
</evidence>
<dbReference type="PANTHER" id="PTHR13455:SF4">
    <property type="entry name" value="TRANSCRIPTIONAL REPRESSOR P66-BETA"/>
    <property type="match status" value="1"/>
</dbReference>
<keyword evidence="7" id="KW-1185">Reference proteome</keyword>
<dbReference type="EMBL" id="KZ370374">
    <property type="protein sequence ID" value="PIO09091.1"/>
    <property type="molecule type" value="Genomic_DNA"/>
</dbReference>
<dbReference type="OrthoDB" id="9903440at2759"/>
<proteinExistence type="predicted"/>
<evidence type="ECO:0000256" key="3">
    <source>
        <dbReference type="ARBA" id="ARBA00023054"/>
    </source>
</evidence>
<keyword evidence="5" id="KW-0539">Nucleus</keyword>
<accession>A0A2G9Q1Q2</accession>
<comment type="subcellular location">
    <subcellularLocation>
        <location evidence="1">Nucleus</location>
    </subcellularLocation>
</comment>
<dbReference type="GO" id="GO:0016581">
    <property type="term" value="C:NuRD complex"/>
    <property type="evidence" value="ECO:0007669"/>
    <property type="project" value="TreeGrafter"/>
</dbReference>
<evidence type="ECO:0000313" key="6">
    <source>
        <dbReference type="EMBL" id="PIO09091.1"/>
    </source>
</evidence>
<reference evidence="7" key="1">
    <citation type="journal article" date="2017" name="Nat. Commun.">
        <title>The North American bullfrog draft genome provides insight into hormonal regulation of long noncoding RNA.</title>
        <authorList>
            <person name="Hammond S.A."/>
            <person name="Warren R.L."/>
            <person name="Vandervalk B.P."/>
            <person name="Kucuk E."/>
            <person name="Khan H."/>
            <person name="Gibb E.A."/>
            <person name="Pandoh P."/>
            <person name="Kirk H."/>
            <person name="Zhao Y."/>
            <person name="Jones M."/>
            <person name="Mungall A.J."/>
            <person name="Coope R."/>
            <person name="Pleasance S."/>
            <person name="Moore R.A."/>
            <person name="Holt R.A."/>
            <person name="Round J.M."/>
            <person name="Ohora S."/>
            <person name="Walle B.V."/>
            <person name="Veldhoen N."/>
            <person name="Helbing C.C."/>
            <person name="Birol I."/>
        </authorList>
    </citation>
    <scope>NUCLEOTIDE SEQUENCE [LARGE SCALE GENOMIC DNA]</scope>
</reference>
<keyword evidence="4" id="KW-0804">Transcription</keyword>
<protein>
    <submittedName>
        <fullName evidence="6">Uncharacterized protein</fullName>
    </submittedName>
</protein>
<dbReference type="AlphaFoldDB" id="A0A2G9Q1Q2"/>
<evidence type="ECO:0000256" key="4">
    <source>
        <dbReference type="ARBA" id="ARBA00023163"/>
    </source>
</evidence>
<dbReference type="PANTHER" id="PTHR13455">
    <property type="entry name" value="TRANSCRIPTIONAL REPRESSOR P66-RELATED"/>
    <property type="match status" value="1"/>
</dbReference>
<dbReference type="Proteomes" id="UP000228934">
    <property type="component" value="Unassembled WGS sequence"/>
</dbReference>
<organism evidence="6 7">
    <name type="scientific">Aquarana catesbeiana</name>
    <name type="common">American bullfrog</name>
    <name type="synonym">Rana catesbeiana</name>
    <dbReference type="NCBI Taxonomy" id="8400"/>
    <lineage>
        <taxon>Eukaryota</taxon>
        <taxon>Metazoa</taxon>
        <taxon>Chordata</taxon>
        <taxon>Craniata</taxon>
        <taxon>Vertebrata</taxon>
        <taxon>Euteleostomi</taxon>
        <taxon>Amphibia</taxon>
        <taxon>Batrachia</taxon>
        <taxon>Anura</taxon>
        <taxon>Neobatrachia</taxon>
        <taxon>Ranoidea</taxon>
        <taxon>Ranidae</taxon>
        <taxon>Aquarana</taxon>
    </lineage>
</organism>
<gene>
    <name evidence="6" type="ORF">AB205_0144220</name>
</gene>
<keyword evidence="3" id="KW-0175">Coiled coil</keyword>
<dbReference type="GO" id="GO:0000122">
    <property type="term" value="P:negative regulation of transcription by RNA polymerase II"/>
    <property type="evidence" value="ECO:0007669"/>
    <property type="project" value="InterPro"/>
</dbReference>
<name>A0A2G9Q1Q2_AQUCT</name>
<dbReference type="InterPro" id="IPR040386">
    <property type="entry name" value="P66"/>
</dbReference>
<evidence type="ECO:0000256" key="1">
    <source>
        <dbReference type="ARBA" id="ARBA00004123"/>
    </source>
</evidence>
<keyword evidence="2" id="KW-0805">Transcription regulation</keyword>
<feature type="non-terminal residue" evidence="6">
    <location>
        <position position="152"/>
    </location>
</feature>
<evidence type="ECO:0000256" key="5">
    <source>
        <dbReference type="ARBA" id="ARBA00023242"/>
    </source>
</evidence>
<evidence type="ECO:0000313" key="7">
    <source>
        <dbReference type="Proteomes" id="UP000228934"/>
    </source>
</evidence>